<proteinExistence type="predicted"/>
<gene>
    <name evidence="1" type="ORF">MB84_28530</name>
</gene>
<dbReference type="PATRIC" id="fig|573737.6.peg.5636"/>
<dbReference type="AlphaFoldDB" id="A0A0G3IBX1"/>
<dbReference type="RefSeq" id="WP_052654270.1">
    <property type="nucleotide sequence ID" value="NZ_CP011518.2"/>
</dbReference>
<dbReference type="EMBL" id="CP011518">
    <property type="protein sequence ID" value="AKK24752.1"/>
    <property type="molecule type" value="Genomic_DNA"/>
</dbReference>
<dbReference type="KEGG" id="pox:MB84_28530"/>
<reference evidence="1" key="1">
    <citation type="submission" date="2016-06" db="EMBL/GenBank/DDBJ databases">
        <title>Pandoraea oxalativorans DSM 23570 Genome Sequencing.</title>
        <authorList>
            <person name="Ee R."/>
            <person name="Lim Y.-L."/>
            <person name="Yong D."/>
            <person name="Yin W.-F."/>
            <person name="Chan K.-G."/>
        </authorList>
    </citation>
    <scope>NUCLEOTIDE SEQUENCE</scope>
    <source>
        <strain evidence="1">DSM 23570</strain>
        <plasmid evidence="1">pPO70-1</plasmid>
    </source>
</reference>
<keyword evidence="1" id="KW-0614">Plasmid</keyword>
<protein>
    <submittedName>
        <fullName evidence="1">Uncharacterized protein</fullName>
    </submittedName>
</protein>
<organism evidence="1 2">
    <name type="scientific">Pandoraea oxalativorans</name>
    <dbReference type="NCBI Taxonomy" id="573737"/>
    <lineage>
        <taxon>Bacteria</taxon>
        <taxon>Pseudomonadati</taxon>
        <taxon>Pseudomonadota</taxon>
        <taxon>Betaproteobacteria</taxon>
        <taxon>Burkholderiales</taxon>
        <taxon>Burkholderiaceae</taxon>
        <taxon>Pandoraea</taxon>
    </lineage>
</organism>
<geneLocation type="plasmid" evidence="1 2">
    <name>pPO70-1</name>
</geneLocation>
<sequence length="206" mass="23082">MSPDATSRFLIGWLKDIHKDLPHIRSAQASNILWTGMHPGDRRDHLHTHNQVTLFFPEGTSAAAIEHSARQLEALVRKTLGGAHVCQDVGHDLAVEGCQYVTMRNETITKHGFDVAQFLKDHAHLFVDKQKQYAKLISANAELTRKEMIVFAPTTAGVDDDRTEDERFVYRLVKILDYADIEDAATVKKWLVEFFSSTAPSAPSAS</sequence>
<evidence type="ECO:0000313" key="1">
    <source>
        <dbReference type="EMBL" id="AKK24752.1"/>
    </source>
</evidence>
<keyword evidence="2" id="KW-1185">Reference proteome</keyword>
<dbReference type="Proteomes" id="UP000035050">
    <property type="component" value="Plasmid pPO70-1"/>
</dbReference>
<name>A0A0G3IBX1_9BURK</name>
<evidence type="ECO:0000313" key="2">
    <source>
        <dbReference type="Proteomes" id="UP000035050"/>
    </source>
</evidence>
<accession>A0A0G3IBX1</accession>